<comment type="cofactor">
    <cofactor evidence="1 7">
        <name>heme</name>
        <dbReference type="ChEBI" id="CHEBI:30413"/>
    </cofactor>
</comment>
<accession>A0A3D8QAQ1</accession>
<dbReference type="EMBL" id="PVWQ01000022">
    <property type="protein sequence ID" value="RDW58916.1"/>
    <property type="molecule type" value="Genomic_DNA"/>
</dbReference>
<evidence type="ECO:0000256" key="4">
    <source>
        <dbReference type="ARBA" id="ARBA00022723"/>
    </source>
</evidence>
<dbReference type="GO" id="GO:0005506">
    <property type="term" value="F:iron ion binding"/>
    <property type="evidence" value="ECO:0007669"/>
    <property type="project" value="InterPro"/>
</dbReference>
<evidence type="ECO:0000256" key="1">
    <source>
        <dbReference type="ARBA" id="ARBA00001971"/>
    </source>
</evidence>
<dbReference type="InterPro" id="IPR050121">
    <property type="entry name" value="Cytochrome_P450_monoxygenase"/>
</dbReference>
<organism evidence="9 10">
    <name type="scientific">Aspergillus mulundensis</name>
    <dbReference type="NCBI Taxonomy" id="1810919"/>
    <lineage>
        <taxon>Eukaryota</taxon>
        <taxon>Fungi</taxon>
        <taxon>Dikarya</taxon>
        <taxon>Ascomycota</taxon>
        <taxon>Pezizomycotina</taxon>
        <taxon>Eurotiomycetes</taxon>
        <taxon>Eurotiomycetidae</taxon>
        <taxon>Eurotiales</taxon>
        <taxon>Aspergillaceae</taxon>
        <taxon>Aspergillus</taxon>
        <taxon>Aspergillus subgen. Nidulantes</taxon>
    </lineage>
</organism>
<dbReference type="InterPro" id="IPR001128">
    <property type="entry name" value="Cyt_P450"/>
</dbReference>
<evidence type="ECO:0000256" key="6">
    <source>
        <dbReference type="ARBA" id="ARBA00023004"/>
    </source>
</evidence>
<dbReference type="STRING" id="1810919.A0A3D8QAQ1"/>
<dbReference type="Pfam" id="PF00067">
    <property type="entry name" value="p450"/>
    <property type="match status" value="1"/>
</dbReference>
<reference evidence="9 10" key="1">
    <citation type="journal article" date="2018" name="IMA Fungus">
        <title>IMA Genome-F 9: Draft genome sequence of Annulohypoxylon stygium, Aspergillus mulundensis, Berkeleyomyces basicola (syn. Thielaviopsis basicola), Ceratocystis smalleyi, two Cercospora beticola strains, Coleophoma cylindrospora, Fusarium fracticaudum, Phialophora cf. hyalina, and Morchella septimelata.</title>
        <authorList>
            <person name="Wingfield B.D."/>
            <person name="Bills G.F."/>
            <person name="Dong Y."/>
            <person name="Huang W."/>
            <person name="Nel W.J."/>
            <person name="Swalarsk-Parry B.S."/>
            <person name="Vaghefi N."/>
            <person name="Wilken P.M."/>
            <person name="An Z."/>
            <person name="de Beer Z.W."/>
            <person name="De Vos L."/>
            <person name="Chen L."/>
            <person name="Duong T.A."/>
            <person name="Gao Y."/>
            <person name="Hammerbacher A."/>
            <person name="Kikkert J.R."/>
            <person name="Li Y."/>
            <person name="Li H."/>
            <person name="Li K."/>
            <person name="Li Q."/>
            <person name="Liu X."/>
            <person name="Ma X."/>
            <person name="Naidoo K."/>
            <person name="Pethybridge S.J."/>
            <person name="Sun J."/>
            <person name="Steenkamp E.T."/>
            <person name="van der Nest M.A."/>
            <person name="van Wyk S."/>
            <person name="Wingfield M.J."/>
            <person name="Xiong C."/>
            <person name="Yue Q."/>
            <person name="Zhang X."/>
        </authorList>
    </citation>
    <scope>NUCLEOTIDE SEQUENCE [LARGE SCALE GENOMIC DNA]</scope>
    <source>
        <strain evidence="9 10">DSM 5745</strain>
    </source>
</reference>
<evidence type="ECO:0008006" key="11">
    <source>
        <dbReference type="Google" id="ProtNLM"/>
    </source>
</evidence>
<evidence type="ECO:0000256" key="5">
    <source>
        <dbReference type="ARBA" id="ARBA00023002"/>
    </source>
</evidence>
<dbReference type="GO" id="GO:0004497">
    <property type="term" value="F:monooxygenase activity"/>
    <property type="evidence" value="ECO:0007669"/>
    <property type="project" value="UniProtKB-KW"/>
</dbReference>
<keyword evidence="5 8" id="KW-0560">Oxidoreductase</keyword>
<evidence type="ECO:0000256" key="3">
    <source>
        <dbReference type="ARBA" id="ARBA00022617"/>
    </source>
</evidence>
<dbReference type="InterPro" id="IPR036396">
    <property type="entry name" value="Cyt_P450_sf"/>
</dbReference>
<dbReference type="InterPro" id="IPR017972">
    <property type="entry name" value="Cyt_P450_CS"/>
</dbReference>
<proteinExistence type="inferred from homology"/>
<protein>
    <recommendedName>
        <fullName evidence="11">Cytochrome P450</fullName>
    </recommendedName>
</protein>
<dbReference type="PROSITE" id="PS00086">
    <property type="entry name" value="CYTOCHROME_P450"/>
    <property type="match status" value="1"/>
</dbReference>
<sequence length="517" mass="58426">MPLHYASLSLLLVSVVLTGMALRGLCLYMRLRHVPSPLLNKFLRIKLSFHELRLQRNEAIASWHARYGPVVCIGPNEVSVASCQGIKDIYSSTNQFPKSAYFDHFAERGHRSMFATRPYRDHQRKRALTSSFYQASNIYTRPDIEAHIQERVTAVLGYIRRRSQEGTNVDVYALTDWYGFDIITYIVFGHGHGTRTVEDLAYEREREILRHLKHLQRWGPFRVLFPRLFEAATSVASSVMPSLEYLQADKKLSRWSRERTSHILQSSTPNPRCLLGKLAARYHGEQQSLGAGQKSAGLSREFIAAEVLDNINAAEATIAVTATYFLYHLSASPGWQRRLADEVRQLRESSECVPPFSAVNQLPIMEACLKEVYRLHPASSGRAERVVPSGGRVVSGLFLPEGGLRQIIVTSAVTSLQRRGTVFPDPDSFRPEHWLQNDAQGRAREREAYLIPFGHGARLCLGKALATMEIKMLIAGIYLHYETALADSCTVESMRQLSTHDAVPSGLRCEIVFRRLD</sequence>
<comment type="caution">
    <text evidence="9">The sequence shown here is derived from an EMBL/GenBank/DDBJ whole genome shotgun (WGS) entry which is preliminary data.</text>
</comment>
<dbReference type="Proteomes" id="UP000256690">
    <property type="component" value="Unassembled WGS sequence"/>
</dbReference>
<dbReference type="GO" id="GO:0016705">
    <property type="term" value="F:oxidoreductase activity, acting on paired donors, with incorporation or reduction of molecular oxygen"/>
    <property type="evidence" value="ECO:0007669"/>
    <property type="project" value="InterPro"/>
</dbReference>
<comment type="similarity">
    <text evidence="2 8">Belongs to the cytochrome P450 family.</text>
</comment>
<dbReference type="PANTHER" id="PTHR24305">
    <property type="entry name" value="CYTOCHROME P450"/>
    <property type="match status" value="1"/>
</dbReference>
<keyword evidence="8" id="KW-0503">Monooxygenase</keyword>
<dbReference type="Gene3D" id="1.10.630.10">
    <property type="entry name" value="Cytochrome P450"/>
    <property type="match status" value="1"/>
</dbReference>
<evidence type="ECO:0000256" key="8">
    <source>
        <dbReference type="RuleBase" id="RU000461"/>
    </source>
</evidence>
<evidence type="ECO:0000313" key="10">
    <source>
        <dbReference type="Proteomes" id="UP000256690"/>
    </source>
</evidence>
<gene>
    <name evidence="9" type="ORF">DSM5745_11122</name>
</gene>
<keyword evidence="10" id="KW-1185">Reference proteome</keyword>
<keyword evidence="6 7" id="KW-0408">Iron</keyword>
<dbReference type="PRINTS" id="PR00465">
    <property type="entry name" value="EP450IV"/>
</dbReference>
<evidence type="ECO:0000256" key="2">
    <source>
        <dbReference type="ARBA" id="ARBA00010617"/>
    </source>
</evidence>
<keyword evidence="3 7" id="KW-0349">Heme</keyword>
<dbReference type="GO" id="GO:0044550">
    <property type="term" value="P:secondary metabolite biosynthetic process"/>
    <property type="evidence" value="ECO:0007669"/>
    <property type="project" value="UniProtKB-ARBA"/>
</dbReference>
<dbReference type="RefSeq" id="XP_026598213.1">
    <property type="nucleotide sequence ID" value="XM_026753138.1"/>
</dbReference>
<dbReference type="InterPro" id="IPR002403">
    <property type="entry name" value="Cyt_P450_E_grp-IV"/>
</dbReference>
<feature type="binding site" description="axial binding residue" evidence="7">
    <location>
        <position position="460"/>
    </location>
    <ligand>
        <name>heme</name>
        <dbReference type="ChEBI" id="CHEBI:30413"/>
    </ligand>
    <ligandPart>
        <name>Fe</name>
        <dbReference type="ChEBI" id="CHEBI:18248"/>
    </ligandPart>
</feature>
<dbReference type="GeneID" id="38121492"/>
<keyword evidence="4 7" id="KW-0479">Metal-binding</keyword>
<name>A0A3D8QAQ1_9EURO</name>
<evidence type="ECO:0000313" key="9">
    <source>
        <dbReference type="EMBL" id="RDW58916.1"/>
    </source>
</evidence>
<dbReference type="OrthoDB" id="1470350at2759"/>
<dbReference type="GO" id="GO:0020037">
    <property type="term" value="F:heme binding"/>
    <property type="evidence" value="ECO:0007669"/>
    <property type="project" value="InterPro"/>
</dbReference>
<dbReference type="SUPFAM" id="SSF48264">
    <property type="entry name" value="Cytochrome P450"/>
    <property type="match status" value="1"/>
</dbReference>
<dbReference type="AlphaFoldDB" id="A0A3D8QAQ1"/>
<evidence type="ECO:0000256" key="7">
    <source>
        <dbReference type="PIRSR" id="PIRSR602403-1"/>
    </source>
</evidence>
<dbReference type="PANTHER" id="PTHR24305:SF164">
    <property type="entry name" value="P450, PUTATIVE (EUROFUNG)-RELATED"/>
    <property type="match status" value="1"/>
</dbReference>
<dbReference type="PRINTS" id="PR00385">
    <property type="entry name" value="P450"/>
</dbReference>